<comment type="caution">
    <text evidence="2">The sequence shown here is derived from an EMBL/GenBank/DDBJ whole genome shotgun (WGS) entry which is preliminary data.</text>
</comment>
<dbReference type="EMBL" id="JACAZI010000009">
    <property type="protein sequence ID" value="KAF7352572.1"/>
    <property type="molecule type" value="Genomic_DNA"/>
</dbReference>
<reference evidence="2" key="1">
    <citation type="submission" date="2020-05" db="EMBL/GenBank/DDBJ databases">
        <title>Mycena genomes resolve the evolution of fungal bioluminescence.</title>
        <authorList>
            <person name="Tsai I.J."/>
        </authorList>
    </citation>
    <scope>NUCLEOTIDE SEQUENCE</scope>
    <source>
        <strain evidence="2">CCC161011</strain>
    </source>
</reference>
<sequence length="318" mass="35520">MALEVPLVAVNVATVSMEAFLYGVYFVLFITSMYLLAARYGLNQPKIGPDTSRLKSPIFLGPLCLFMAITAHWILTVDRSFLAFVYFRNGSLPIAFYGDLSQITEVVKTGFLSFALVIGDILIIHRLWVIYGHNFPIIIFPTCTMIALAVCGGGITYQLSQYTPGENIFITAAGRWITSDTVFTLCTNVYCTTLIIWRIWRNSRLISPHGGQNLNSLLAILVESAALYTTWTLFFFISYQTKSNLQFIALDCWPAVSGISCMLIHVRIGLGWSQRTNQTTAASQSTPFTVNISRAVHTSPEYPMEDFRGRVDKVSENV</sequence>
<feature type="transmembrane region" description="Helical" evidence="1">
    <location>
        <begin position="20"/>
        <end position="37"/>
    </location>
</feature>
<organism evidence="2 3">
    <name type="scientific">Mycena venus</name>
    <dbReference type="NCBI Taxonomy" id="2733690"/>
    <lineage>
        <taxon>Eukaryota</taxon>
        <taxon>Fungi</taxon>
        <taxon>Dikarya</taxon>
        <taxon>Basidiomycota</taxon>
        <taxon>Agaricomycotina</taxon>
        <taxon>Agaricomycetes</taxon>
        <taxon>Agaricomycetidae</taxon>
        <taxon>Agaricales</taxon>
        <taxon>Marasmiineae</taxon>
        <taxon>Mycenaceae</taxon>
        <taxon>Mycena</taxon>
    </lineage>
</organism>
<evidence type="ECO:0000313" key="3">
    <source>
        <dbReference type="Proteomes" id="UP000620124"/>
    </source>
</evidence>
<evidence type="ECO:0000313" key="2">
    <source>
        <dbReference type="EMBL" id="KAF7352572.1"/>
    </source>
</evidence>
<keyword evidence="3" id="KW-1185">Reference proteome</keyword>
<feature type="transmembrane region" description="Helical" evidence="1">
    <location>
        <begin position="177"/>
        <end position="197"/>
    </location>
</feature>
<dbReference type="OrthoDB" id="3250682at2759"/>
<dbReference type="AlphaFoldDB" id="A0A8H7CY85"/>
<name>A0A8H7CY85_9AGAR</name>
<protein>
    <submittedName>
        <fullName evidence="2">Uncharacterized protein</fullName>
    </submittedName>
</protein>
<accession>A0A8H7CY85</accession>
<keyword evidence="1" id="KW-0472">Membrane</keyword>
<proteinExistence type="predicted"/>
<feature type="transmembrane region" description="Helical" evidence="1">
    <location>
        <begin position="58"/>
        <end position="75"/>
    </location>
</feature>
<keyword evidence="1" id="KW-1133">Transmembrane helix</keyword>
<feature type="transmembrane region" description="Helical" evidence="1">
    <location>
        <begin position="137"/>
        <end position="157"/>
    </location>
</feature>
<gene>
    <name evidence="2" type="ORF">MVEN_01222500</name>
</gene>
<evidence type="ECO:0000256" key="1">
    <source>
        <dbReference type="SAM" id="Phobius"/>
    </source>
</evidence>
<dbReference type="Proteomes" id="UP000620124">
    <property type="component" value="Unassembled WGS sequence"/>
</dbReference>
<feature type="transmembrane region" description="Helical" evidence="1">
    <location>
        <begin position="217"/>
        <end position="237"/>
    </location>
</feature>
<feature type="transmembrane region" description="Helical" evidence="1">
    <location>
        <begin position="110"/>
        <end position="131"/>
    </location>
</feature>
<keyword evidence="1" id="KW-0812">Transmembrane</keyword>